<name>A0A3Q9L1C9_STRGD</name>
<evidence type="ECO:0000256" key="1">
    <source>
        <dbReference type="ARBA" id="ARBA00023015"/>
    </source>
</evidence>
<feature type="DNA-binding region" description="H-T-H motif" evidence="4">
    <location>
        <begin position="31"/>
        <end position="50"/>
    </location>
</feature>
<evidence type="ECO:0000313" key="8">
    <source>
        <dbReference type="Proteomes" id="UP000271291"/>
    </source>
</evidence>
<keyword evidence="2 4" id="KW-0238">DNA-binding</keyword>
<organism evidence="6 8">
    <name type="scientific">Streptomyces griseoviridis</name>
    <dbReference type="NCBI Taxonomy" id="45398"/>
    <lineage>
        <taxon>Bacteria</taxon>
        <taxon>Bacillati</taxon>
        <taxon>Actinomycetota</taxon>
        <taxon>Actinomycetes</taxon>
        <taxon>Kitasatosporales</taxon>
        <taxon>Streptomycetaceae</taxon>
        <taxon>Streptomyces</taxon>
    </lineage>
</organism>
<keyword evidence="1" id="KW-0805">Transcription regulation</keyword>
<dbReference type="Proteomes" id="UP000271291">
    <property type="component" value="Chromosome"/>
</dbReference>
<evidence type="ECO:0000256" key="3">
    <source>
        <dbReference type="ARBA" id="ARBA00023163"/>
    </source>
</evidence>
<dbReference type="GO" id="GO:0000976">
    <property type="term" value="F:transcription cis-regulatory region binding"/>
    <property type="evidence" value="ECO:0007669"/>
    <property type="project" value="TreeGrafter"/>
</dbReference>
<dbReference type="GO" id="GO:0003700">
    <property type="term" value="F:DNA-binding transcription factor activity"/>
    <property type="evidence" value="ECO:0007669"/>
    <property type="project" value="TreeGrafter"/>
</dbReference>
<dbReference type="RefSeq" id="WP_127181822.1">
    <property type="nucleotide sequence ID" value="NZ_CP029078.1"/>
</dbReference>
<dbReference type="PROSITE" id="PS50977">
    <property type="entry name" value="HTH_TETR_2"/>
    <property type="match status" value="1"/>
</dbReference>
<dbReference type="InterPro" id="IPR047923">
    <property type="entry name" value="ArpA-like"/>
</dbReference>
<dbReference type="SUPFAM" id="SSF46689">
    <property type="entry name" value="Homeodomain-like"/>
    <property type="match status" value="1"/>
</dbReference>
<dbReference type="EMBL" id="CP034687">
    <property type="protein sequence ID" value="AZS89052.1"/>
    <property type="molecule type" value="Genomic_DNA"/>
</dbReference>
<dbReference type="PANTHER" id="PTHR30055">
    <property type="entry name" value="HTH-TYPE TRANSCRIPTIONAL REGULATOR RUTR"/>
    <property type="match status" value="1"/>
</dbReference>
<reference evidence="6 8" key="2">
    <citation type="submission" date="2018-12" db="EMBL/GenBank/DDBJ databases">
        <title>Streptomyces griseoviridis F1-27 complete genome.</title>
        <authorList>
            <person name="Mariita R.M."/>
            <person name="Sello J.K."/>
        </authorList>
    </citation>
    <scope>NUCLEOTIDE SEQUENCE [LARGE SCALE GENOMIC DNA]</scope>
    <source>
        <strain evidence="6 8">F1-27</strain>
    </source>
</reference>
<evidence type="ECO:0000313" key="7">
    <source>
        <dbReference type="EMBL" id="QCN84101.1"/>
    </source>
</evidence>
<dbReference type="EMBL" id="CP029078">
    <property type="protein sequence ID" value="QCN84101.1"/>
    <property type="molecule type" value="Genomic_DNA"/>
</dbReference>
<evidence type="ECO:0000256" key="2">
    <source>
        <dbReference type="ARBA" id="ARBA00023125"/>
    </source>
</evidence>
<dbReference type="PRINTS" id="PR00455">
    <property type="entry name" value="HTHTETR"/>
</dbReference>
<dbReference type="InterPro" id="IPR001647">
    <property type="entry name" value="HTH_TetR"/>
</dbReference>
<dbReference type="PROSITE" id="PS01081">
    <property type="entry name" value="HTH_TETR_1"/>
    <property type="match status" value="1"/>
</dbReference>
<proteinExistence type="predicted"/>
<dbReference type="KEGG" id="sgd:ELQ87_36040"/>
<sequence length="206" mass="21799">MPRQQRAVRSREAIVRAAAQVVDRYGLKAATLTRVSEAAGLSKGAVYFHFADKDALASALEQEAVRALDTLAAARGPGTGQALAALVATSRELARLLSEDVVVRAGFQVSCDRADGEVPLLRGRLVALLLRLLEDARRDRSLPPGVVAEDVVATVLALTVGVQILSRQPGAAREASQVVEHFWRAALPGLTAAGRREEPRPGDPAG</sequence>
<keyword evidence="9" id="KW-1185">Reference proteome</keyword>
<keyword evidence="3" id="KW-0804">Transcription</keyword>
<dbReference type="SUPFAM" id="SSF48498">
    <property type="entry name" value="Tetracyclin repressor-like, C-terminal domain"/>
    <property type="match status" value="1"/>
</dbReference>
<dbReference type="InterPro" id="IPR009057">
    <property type="entry name" value="Homeodomain-like_sf"/>
</dbReference>
<dbReference type="InterPro" id="IPR023772">
    <property type="entry name" value="DNA-bd_HTH_TetR-type_CS"/>
</dbReference>
<protein>
    <submittedName>
        <fullName evidence="7">TetR family transcriptional regulator</fullName>
    </submittedName>
    <submittedName>
        <fullName evidence="6">TetR/AcrR family transcriptional regulator</fullName>
    </submittedName>
</protein>
<reference evidence="7 9" key="1">
    <citation type="submission" date="2018-04" db="EMBL/GenBank/DDBJ databases">
        <title>Complete genome sequences of Streptomyces griseoviridis K61 and characterization of antagonistic properties of biological control agents.</title>
        <authorList>
            <person name="Mariita R.M."/>
            <person name="Sello J.K."/>
        </authorList>
    </citation>
    <scope>NUCLEOTIDE SEQUENCE [LARGE SCALE GENOMIC DNA]</scope>
    <source>
        <strain evidence="7 9">K61</strain>
    </source>
</reference>
<dbReference type="InterPro" id="IPR036271">
    <property type="entry name" value="Tet_transcr_reg_TetR-rel_C_sf"/>
</dbReference>
<evidence type="ECO:0000313" key="9">
    <source>
        <dbReference type="Proteomes" id="UP000501753"/>
    </source>
</evidence>
<dbReference type="OrthoDB" id="3237195at2"/>
<dbReference type="Gene3D" id="1.10.357.10">
    <property type="entry name" value="Tetracycline Repressor, domain 2"/>
    <property type="match status" value="1"/>
</dbReference>
<feature type="domain" description="HTH tetR-type" evidence="5">
    <location>
        <begin position="8"/>
        <end position="68"/>
    </location>
</feature>
<dbReference type="Pfam" id="PF00440">
    <property type="entry name" value="TetR_N"/>
    <property type="match status" value="1"/>
</dbReference>
<dbReference type="NCBIfam" id="NF041196">
    <property type="entry name" value="ScbR_bind_reg"/>
    <property type="match status" value="1"/>
</dbReference>
<dbReference type="PANTHER" id="PTHR30055:SF234">
    <property type="entry name" value="HTH-TYPE TRANSCRIPTIONAL REGULATOR BETI"/>
    <property type="match status" value="1"/>
</dbReference>
<evidence type="ECO:0000313" key="6">
    <source>
        <dbReference type="EMBL" id="AZS89052.1"/>
    </source>
</evidence>
<accession>A0A3Q9L1C9</accession>
<gene>
    <name evidence="7" type="ORF">DDJ31_03205</name>
    <name evidence="6" type="ORF">ELQ87_36040</name>
</gene>
<dbReference type="AlphaFoldDB" id="A0A3Q9L1C9"/>
<evidence type="ECO:0000259" key="5">
    <source>
        <dbReference type="PROSITE" id="PS50977"/>
    </source>
</evidence>
<dbReference type="InterPro" id="IPR050109">
    <property type="entry name" value="HTH-type_TetR-like_transc_reg"/>
</dbReference>
<evidence type="ECO:0000256" key="4">
    <source>
        <dbReference type="PROSITE-ProRule" id="PRU00335"/>
    </source>
</evidence>
<dbReference type="Proteomes" id="UP000501753">
    <property type="component" value="Chromosome"/>
</dbReference>